<dbReference type="InterPro" id="IPR004176">
    <property type="entry name" value="Clp_R_N"/>
</dbReference>
<evidence type="ECO:0000313" key="5">
    <source>
        <dbReference type="Proteomes" id="UP001549313"/>
    </source>
</evidence>
<dbReference type="PROSITE" id="PS51903">
    <property type="entry name" value="CLP_R"/>
    <property type="match status" value="1"/>
</dbReference>
<gene>
    <name evidence="4" type="ORF">ABIE19_003177</name>
</gene>
<dbReference type="RefSeq" id="WP_354090190.1">
    <property type="nucleotide sequence ID" value="NZ_JBEPTF010000005.1"/>
</dbReference>
<feature type="domain" description="Clp R" evidence="3">
    <location>
        <begin position="1"/>
        <end position="80"/>
    </location>
</feature>
<evidence type="ECO:0000256" key="2">
    <source>
        <dbReference type="PROSITE-ProRule" id="PRU01251"/>
    </source>
</evidence>
<proteinExistence type="inferred from homology"/>
<evidence type="ECO:0000313" key="4">
    <source>
        <dbReference type="EMBL" id="MET4685226.1"/>
    </source>
</evidence>
<organism evidence="4 5">
    <name type="scientific">Brevundimonas faecalis</name>
    <dbReference type="NCBI Taxonomy" id="947378"/>
    <lineage>
        <taxon>Bacteria</taxon>
        <taxon>Pseudomonadati</taxon>
        <taxon>Pseudomonadota</taxon>
        <taxon>Alphaproteobacteria</taxon>
        <taxon>Caulobacterales</taxon>
        <taxon>Caulobacteraceae</taxon>
        <taxon>Brevundimonas</taxon>
    </lineage>
</organism>
<protein>
    <submittedName>
        <fullName evidence="4">ATP-dependent Clp protease ATP-binding subunit ClpA</fullName>
    </submittedName>
</protein>
<dbReference type="InterPro" id="IPR036628">
    <property type="entry name" value="Clp_N_dom_sf"/>
</dbReference>
<dbReference type="SUPFAM" id="SSF81923">
    <property type="entry name" value="Double Clp-N motif"/>
    <property type="match status" value="1"/>
</dbReference>
<comment type="caution">
    <text evidence="4">The sequence shown here is derived from an EMBL/GenBank/DDBJ whole genome shotgun (WGS) entry which is preliminary data.</text>
</comment>
<dbReference type="EMBL" id="JBEPTF010000005">
    <property type="protein sequence ID" value="MET4685226.1"/>
    <property type="molecule type" value="Genomic_DNA"/>
</dbReference>
<dbReference type="GO" id="GO:0005524">
    <property type="term" value="F:ATP binding"/>
    <property type="evidence" value="ECO:0007669"/>
    <property type="project" value="UniProtKB-KW"/>
</dbReference>
<keyword evidence="4" id="KW-0645">Protease</keyword>
<dbReference type="GO" id="GO:0006508">
    <property type="term" value="P:proteolysis"/>
    <property type="evidence" value="ECO:0007669"/>
    <property type="project" value="UniProtKB-KW"/>
</dbReference>
<dbReference type="Pfam" id="PF02861">
    <property type="entry name" value="Clp_N"/>
    <property type="match status" value="1"/>
</dbReference>
<dbReference type="GO" id="GO:0008233">
    <property type="term" value="F:peptidase activity"/>
    <property type="evidence" value="ECO:0007669"/>
    <property type="project" value="UniProtKB-KW"/>
</dbReference>
<evidence type="ECO:0000256" key="1">
    <source>
        <dbReference type="ARBA" id="ARBA00008675"/>
    </source>
</evidence>
<dbReference type="Gene3D" id="1.10.1780.10">
    <property type="entry name" value="Clp, N-terminal domain"/>
    <property type="match status" value="1"/>
</dbReference>
<keyword evidence="4" id="KW-0378">Hydrolase</keyword>
<keyword evidence="5" id="KW-1185">Reference proteome</keyword>
<accession>A0ABV2RF52</accession>
<sequence>MFQGLKSKLDDMGAVKRLCERAEAYALQDQQRQPGAEHFLLAALDLPDGTARHAFEQAGAEPDALRAAIDQQYADALRGIGLIAETPTAAPLPTPSGPYQAAASGQAVMQALAAPRKSHSPLLGAHVVAVVADMSEGVAPRALRALGVDLARLKSTADAIAQAAHTR</sequence>
<dbReference type="Proteomes" id="UP001549313">
    <property type="component" value="Unassembled WGS sequence"/>
</dbReference>
<keyword evidence="2" id="KW-0677">Repeat</keyword>
<name>A0ABV2RF52_9CAUL</name>
<reference evidence="4 5" key="1">
    <citation type="submission" date="2024-06" db="EMBL/GenBank/DDBJ databases">
        <title>Sorghum-associated microbial communities from plants grown in Nebraska, USA.</title>
        <authorList>
            <person name="Schachtman D."/>
        </authorList>
    </citation>
    <scope>NUCLEOTIDE SEQUENCE [LARGE SCALE GENOMIC DNA]</scope>
    <source>
        <strain evidence="4 5">2814</strain>
    </source>
</reference>
<evidence type="ECO:0000259" key="3">
    <source>
        <dbReference type="PROSITE" id="PS51903"/>
    </source>
</evidence>
<keyword evidence="4" id="KW-0547">Nucleotide-binding</keyword>
<keyword evidence="4" id="KW-0067">ATP-binding</keyword>
<comment type="similarity">
    <text evidence="1">Belongs to the ClpA/ClpB family.</text>
</comment>